<evidence type="ECO:0000256" key="2">
    <source>
        <dbReference type="ARBA" id="ARBA00022490"/>
    </source>
</evidence>
<evidence type="ECO:0000256" key="6">
    <source>
        <dbReference type="ARBA" id="ARBA00023239"/>
    </source>
</evidence>
<comment type="function">
    <text evidence="9 10">Catalyzes the ferrous insertion into protoporphyrin IX.</text>
</comment>
<dbReference type="InterPro" id="IPR033659">
    <property type="entry name" value="Ferrochelatase_N"/>
</dbReference>
<organism evidence="12 13">
    <name type="scientific">Aquibium oceanicum</name>
    <dbReference type="NCBI Taxonomy" id="1670800"/>
    <lineage>
        <taxon>Bacteria</taxon>
        <taxon>Pseudomonadati</taxon>
        <taxon>Pseudomonadota</taxon>
        <taxon>Alphaproteobacteria</taxon>
        <taxon>Hyphomicrobiales</taxon>
        <taxon>Phyllobacteriaceae</taxon>
        <taxon>Aquibium</taxon>
    </lineage>
</organism>
<keyword evidence="5 9" id="KW-0350">Heme biosynthesis</keyword>
<dbReference type="Pfam" id="PF00762">
    <property type="entry name" value="Ferrochelatase"/>
    <property type="match status" value="1"/>
</dbReference>
<dbReference type="EC" id="4.98.1.1" evidence="9 10"/>
<sequence>MTINQRTDMTNTTATGPLPQGHPPVAQPKVGVLLVNLGTPDGTDRASMRRYLAEFLSDRRVIEWPRAVWYPVLYGIVLNTRPKKSGALYDKIWNREKDESPLRTYTRSQGEKLAAALAGHDNIVVDWAMRYGNPSIESVLERMTKAGCRRIVMFPLYPQYSATTTATVNDKFFEALMKMRWQPAVRTVPAYHDEPVYIDALARSIEKHLASLDFEPEVVIASYHGIPQSYFKAGDPYHCHCQKTTRLLRERLGWDEKKLLTTFQSRFGPEEWLQPYTDKTVERLAKEGVKSVAVFNPGFVADCLETLEEIAGEVGETFHESGGTNFSHIPCLNDSEEGMAVIEEMVRRELGGWA</sequence>
<comment type="catalytic activity">
    <reaction evidence="8">
        <text>Fe-coproporphyrin III + 2 H(+) = coproporphyrin III + Fe(2+)</text>
        <dbReference type="Rhea" id="RHEA:49572"/>
        <dbReference type="ChEBI" id="CHEBI:15378"/>
        <dbReference type="ChEBI" id="CHEBI:29033"/>
        <dbReference type="ChEBI" id="CHEBI:68438"/>
        <dbReference type="ChEBI" id="CHEBI:131725"/>
        <dbReference type="EC" id="4.99.1.9"/>
    </reaction>
    <physiologicalReaction direction="right-to-left" evidence="8">
        <dbReference type="Rhea" id="RHEA:49574"/>
    </physiologicalReaction>
</comment>
<name>A0A1L3SWF7_9HYPH</name>
<dbReference type="GO" id="GO:0004325">
    <property type="term" value="F:ferrochelatase activity"/>
    <property type="evidence" value="ECO:0007669"/>
    <property type="project" value="UniProtKB-UniRule"/>
</dbReference>
<evidence type="ECO:0000313" key="12">
    <source>
        <dbReference type="EMBL" id="APH73710.1"/>
    </source>
</evidence>
<evidence type="ECO:0000313" key="13">
    <source>
        <dbReference type="Proteomes" id="UP000182840"/>
    </source>
</evidence>
<feature type="binding site" evidence="9">
    <location>
        <position position="305"/>
    </location>
    <ligand>
        <name>Fe(2+)</name>
        <dbReference type="ChEBI" id="CHEBI:29033"/>
    </ligand>
</feature>
<keyword evidence="2 9" id="KW-0963">Cytoplasm</keyword>
<comment type="similarity">
    <text evidence="1 9 10">Belongs to the ferrochelatase family.</text>
</comment>
<dbReference type="GO" id="GO:0006783">
    <property type="term" value="P:heme biosynthetic process"/>
    <property type="evidence" value="ECO:0007669"/>
    <property type="project" value="UniProtKB-UniRule"/>
</dbReference>
<evidence type="ECO:0000256" key="8">
    <source>
        <dbReference type="ARBA" id="ARBA00024536"/>
    </source>
</evidence>
<keyword evidence="3 9" id="KW-0479">Metal-binding</keyword>
<evidence type="ECO:0000256" key="10">
    <source>
        <dbReference type="RuleBase" id="RU000607"/>
    </source>
</evidence>
<evidence type="ECO:0000256" key="4">
    <source>
        <dbReference type="ARBA" id="ARBA00023004"/>
    </source>
</evidence>
<dbReference type="PANTHER" id="PTHR11108:SF1">
    <property type="entry name" value="FERROCHELATASE, MITOCHONDRIAL"/>
    <property type="match status" value="1"/>
</dbReference>
<comment type="catalytic activity">
    <reaction evidence="9 10">
        <text>heme b + 2 H(+) = protoporphyrin IX + Fe(2+)</text>
        <dbReference type="Rhea" id="RHEA:22584"/>
        <dbReference type="ChEBI" id="CHEBI:15378"/>
        <dbReference type="ChEBI" id="CHEBI:29033"/>
        <dbReference type="ChEBI" id="CHEBI:57306"/>
        <dbReference type="ChEBI" id="CHEBI:60344"/>
        <dbReference type="EC" id="4.98.1.1"/>
    </reaction>
</comment>
<evidence type="ECO:0000256" key="11">
    <source>
        <dbReference type="SAM" id="MobiDB-lite"/>
    </source>
</evidence>
<dbReference type="STRING" id="1670800.BSQ44_21735"/>
<proteinExistence type="inferred from homology"/>
<keyword evidence="13" id="KW-1185">Reference proteome</keyword>
<dbReference type="UniPathway" id="UPA00252">
    <property type="reaction ID" value="UER00325"/>
</dbReference>
<comment type="pathway">
    <text evidence="9 10">Porphyrin-containing compound metabolism; protoheme biosynthesis; protoheme from protoporphyrin-IX: step 1/1.</text>
</comment>
<dbReference type="InterPro" id="IPR001015">
    <property type="entry name" value="Ferrochelatase"/>
</dbReference>
<feature type="region of interest" description="Disordered" evidence="11">
    <location>
        <begin position="1"/>
        <end position="25"/>
    </location>
</feature>
<dbReference type="Proteomes" id="UP000182840">
    <property type="component" value="Chromosome"/>
</dbReference>
<dbReference type="CDD" id="cd03411">
    <property type="entry name" value="Ferrochelatase_N"/>
    <property type="match status" value="1"/>
</dbReference>
<reference evidence="13" key="1">
    <citation type="submission" date="2016-11" db="EMBL/GenBank/DDBJ databases">
        <title>Mesorhizobium oceanicum sp. nov., isolated from deep seawater in South China Sea.</title>
        <authorList>
            <person name="Fu G.-Y."/>
        </authorList>
    </citation>
    <scope>NUCLEOTIDE SEQUENCE [LARGE SCALE GENOMIC DNA]</scope>
    <source>
        <strain evidence="13">B7</strain>
    </source>
</reference>
<dbReference type="PANTHER" id="PTHR11108">
    <property type="entry name" value="FERROCHELATASE"/>
    <property type="match status" value="1"/>
</dbReference>
<dbReference type="Gene3D" id="3.40.50.1400">
    <property type="match status" value="2"/>
</dbReference>
<evidence type="ECO:0000256" key="9">
    <source>
        <dbReference type="HAMAP-Rule" id="MF_00323"/>
    </source>
</evidence>
<feature type="compositionally biased region" description="Polar residues" evidence="11">
    <location>
        <begin position="1"/>
        <end position="15"/>
    </location>
</feature>
<accession>A0A1L3SWF7</accession>
<keyword evidence="7 9" id="KW-0627">Porphyrin biosynthesis</keyword>
<dbReference type="CDD" id="cd00419">
    <property type="entry name" value="Ferrochelatase_C"/>
    <property type="match status" value="1"/>
</dbReference>
<keyword evidence="4 9" id="KW-0408">Iron</keyword>
<protein>
    <recommendedName>
        <fullName evidence="9 10">Ferrochelatase</fullName>
        <ecNumber evidence="9 10">4.98.1.1</ecNumber>
    </recommendedName>
    <alternativeName>
        <fullName evidence="9">Heme synthase</fullName>
    </alternativeName>
    <alternativeName>
        <fullName evidence="9">Protoheme ferro-lyase</fullName>
    </alternativeName>
</protein>
<dbReference type="SUPFAM" id="SSF53800">
    <property type="entry name" value="Chelatase"/>
    <property type="match status" value="1"/>
</dbReference>
<feature type="binding site" evidence="9">
    <location>
        <position position="224"/>
    </location>
    <ligand>
        <name>Fe(2+)</name>
        <dbReference type="ChEBI" id="CHEBI:29033"/>
    </ligand>
</feature>
<evidence type="ECO:0000256" key="3">
    <source>
        <dbReference type="ARBA" id="ARBA00022723"/>
    </source>
</evidence>
<keyword evidence="6 9" id="KW-0456">Lyase</keyword>
<dbReference type="EMBL" id="CP018171">
    <property type="protein sequence ID" value="APH73710.1"/>
    <property type="molecule type" value="Genomic_DNA"/>
</dbReference>
<evidence type="ECO:0000256" key="5">
    <source>
        <dbReference type="ARBA" id="ARBA00023133"/>
    </source>
</evidence>
<dbReference type="FunFam" id="3.40.50.1400:FF:000002">
    <property type="entry name" value="Ferrochelatase"/>
    <property type="match status" value="1"/>
</dbReference>
<dbReference type="GO" id="GO:0005737">
    <property type="term" value="C:cytoplasm"/>
    <property type="evidence" value="ECO:0007669"/>
    <property type="project" value="UniProtKB-SubCell"/>
</dbReference>
<dbReference type="GO" id="GO:0046872">
    <property type="term" value="F:metal ion binding"/>
    <property type="evidence" value="ECO:0007669"/>
    <property type="project" value="UniProtKB-KW"/>
</dbReference>
<evidence type="ECO:0000256" key="7">
    <source>
        <dbReference type="ARBA" id="ARBA00023244"/>
    </source>
</evidence>
<dbReference type="InterPro" id="IPR019772">
    <property type="entry name" value="Ferrochelatase_AS"/>
</dbReference>
<dbReference type="AlphaFoldDB" id="A0A1L3SWF7"/>
<gene>
    <name evidence="9" type="primary">hemH</name>
    <name evidence="12" type="ORF">BSQ44_21735</name>
</gene>
<evidence type="ECO:0000256" key="1">
    <source>
        <dbReference type="ARBA" id="ARBA00007718"/>
    </source>
</evidence>
<dbReference type="RefSeq" id="WP_072607174.1">
    <property type="nucleotide sequence ID" value="NZ_CP018171.1"/>
</dbReference>
<comment type="subcellular location">
    <subcellularLocation>
        <location evidence="9 10">Cytoplasm</location>
    </subcellularLocation>
</comment>
<dbReference type="InterPro" id="IPR033644">
    <property type="entry name" value="Ferrochelatase_C"/>
</dbReference>
<dbReference type="PROSITE" id="PS00534">
    <property type="entry name" value="FERROCHELATASE"/>
    <property type="match status" value="1"/>
</dbReference>
<dbReference type="KEGG" id="meso:BSQ44_21735"/>
<dbReference type="NCBIfam" id="TIGR00109">
    <property type="entry name" value="hemH"/>
    <property type="match status" value="1"/>
</dbReference>
<dbReference type="HAMAP" id="MF_00323">
    <property type="entry name" value="Ferrochelatase"/>
    <property type="match status" value="1"/>
</dbReference>